<evidence type="ECO:0000313" key="2">
    <source>
        <dbReference type="EMBL" id="MCC8395495.1"/>
    </source>
</evidence>
<dbReference type="InterPro" id="IPR041436">
    <property type="entry name" value="RNAse_A_bac"/>
</dbReference>
<keyword evidence="3" id="KW-1185">Reference proteome</keyword>
<comment type="caution">
    <text evidence="2">The sequence shown here is derived from an EMBL/GenBank/DDBJ whole genome shotgun (WGS) entry which is preliminary data.</text>
</comment>
<dbReference type="EMBL" id="JAJITD010000012">
    <property type="protein sequence ID" value="MCC8395495.1"/>
    <property type="molecule type" value="Genomic_DNA"/>
</dbReference>
<gene>
    <name evidence="2" type="ORF">LJ656_23180</name>
</gene>
<evidence type="ECO:0000313" key="3">
    <source>
        <dbReference type="Proteomes" id="UP001431019"/>
    </source>
</evidence>
<accession>A0ABS8K021</accession>
<protein>
    <recommendedName>
        <fullName evidence="1">Bacterial CdiA-CT RNAse A domain-containing protein</fullName>
    </recommendedName>
</protein>
<proteinExistence type="predicted"/>
<feature type="domain" description="Bacterial CdiA-CT RNAse A" evidence="1">
    <location>
        <begin position="4"/>
        <end position="42"/>
    </location>
</feature>
<dbReference type="Pfam" id="PF18431">
    <property type="entry name" value="RNAse_A_bac"/>
    <property type="match status" value="1"/>
</dbReference>
<organism evidence="2 3">
    <name type="scientific">Paraburkholderia sejongensis</name>
    <dbReference type="NCBI Taxonomy" id="2886946"/>
    <lineage>
        <taxon>Bacteria</taxon>
        <taxon>Pseudomonadati</taxon>
        <taxon>Pseudomonadota</taxon>
        <taxon>Betaproteobacteria</taxon>
        <taxon>Burkholderiales</taxon>
        <taxon>Burkholderiaceae</taxon>
        <taxon>Paraburkholderia</taxon>
    </lineage>
</organism>
<evidence type="ECO:0000259" key="1">
    <source>
        <dbReference type="Pfam" id="PF18431"/>
    </source>
</evidence>
<reference evidence="2 3" key="1">
    <citation type="submission" date="2021-11" db="EMBL/GenBank/DDBJ databases">
        <authorList>
            <person name="Oh E.-T."/>
            <person name="Kim S.-B."/>
        </authorList>
    </citation>
    <scope>NUCLEOTIDE SEQUENCE [LARGE SCALE GENOMIC DNA]</scope>
    <source>
        <strain evidence="2 3">MMS20-SJTR3</strain>
    </source>
</reference>
<sequence length="44" mass="4980">MSGDIAYGVTRSTGKLTRMNEVSVVLKCERYNGMPYYILTAYIN</sequence>
<name>A0ABS8K021_9BURK</name>
<dbReference type="Proteomes" id="UP001431019">
    <property type="component" value="Unassembled WGS sequence"/>
</dbReference>